<proteinExistence type="predicted"/>
<evidence type="ECO:0000256" key="1">
    <source>
        <dbReference type="SAM" id="MobiDB-lite"/>
    </source>
</evidence>
<sequence>MYETKPDFINEVAKEFYMDELDRGLDSLLKSAKSEMEQLATNHSHNVGVAQRLSYFWTTYGRLIQRLIEVRSLSDEDYTFFQNLKDGQFGFKGKGMSWASVGGDFPPKNPITDHPQMPSGQYL</sequence>
<accession>A0A0F9F6F0</accession>
<dbReference type="EMBL" id="LAZR01033946">
    <property type="protein sequence ID" value="KKL46657.1"/>
    <property type="molecule type" value="Genomic_DNA"/>
</dbReference>
<evidence type="ECO:0000313" key="2">
    <source>
        <dbReference type="EMBL" id="KKL46657.1"/>
    </source>
</evidence>
<organism evidence="2">
    <name type="scientific">marine sediment metagenome</name>
    <dbReference type="NCBI Taxonomy" id="412755"/>
    <lineage>
        <taxon>unclassified sequences</taxon>
        <taxon>metagenomes</taxon>
        <taxon>ecological metagenomes</taxon>
    </lineage>
</organism>
<reference evidence="2" key="1">
    <citation type="journal article" date="2015" name="Nature">
        <title>Complex archaea that bridge the gap between prokaryotes and eukaryotes.</title>
        <authorList>
            <person name="Spang A."/>
            <person name="Saw J.H."/>
            <person name="Jorgensen S.L."/>
            <person name="Zaremba-Niedzwiedzka K."/>
            <person name="Martijn J."/>
            <person name="Lind A.E."/>
            <person name="van Eijk R."/>
            <person name="Schleper C."/>
            <person name="Guy L."/>
            <person name="Ettema T.J."/>
        </authorList>
    </citation>
    <scope>NUCLEOTIDE SEQUENCE</scope>
</reference>
<protein>
    <submittedName>
        <fullName evidence="2">Uncharacterized protein</fullName>
    </submittedName>
</protein>
<name>A0A0F9F6F0_9ZZZZ</name>
<dbReference type="AlphaFoldDB" id="A0A0F9F6F0"/>
<comment type="caution">
    <text evidence="2">The sequence shown here is derived from an EMBL/GenBank/DDBJ whole genome shotgun (WGS) entry which is preliminary data.</text>
</comment>
<gene>
    <name evidence="2" type="ORF">LCGC14_2343340</name>
</gene>
<feature type="region of interest" description="Disordered" evidence="1">
    <location>
        <begin position="104"/>
        <end position="123"/>
    </location>
</feature>